<organism evidence="2 3">
    <name type="scientific">Kaistella solincola</name>
    <dbReference type="NCBI Taxonomy" id="510955"/>
    <lineage>
        <taxon>Bacteria</taxon>
        <taxon>Pseudomonadati</taxon>
        <taxon>Bacteroidota</taxon>
        <taxon>Flavobacteriia</taxon>
        <taxon>Flavobacteriales</taxon>
        <taxon>Weeksellaceae</taxon>
        <taxon>Chryseobacterium group</taxon>
        <taxon>Kaistella</taxon>
    </lineage>
</organism>
<evidence type="ECO:0000313" key="2">
    <source>
        <dbReference type="EMBL" id="KIA84199.1"/>
    </source>
</evidence>
<proteinExistence type="predicted"/>
<sequence length="168" mass="19225">MCRTLFMGDLFHKDINLFYMKYIFYRLFGTIILIFSLLNLQSCADRRETVSCFPETPINVVLNLNLPAYFNLQSVGGWIYVDEQQSGTRGLIVVRTTTGFKVYDRNAPHICPDANTTLNVVENIKITCAKDGAEWILLTGEPIKIATVPPKTYPYSYDRNSNILSVYY</sequence>
<keyword evidence="3" id="KW-1185">Reference proteome</keyword>
<keyword evidence="1" id="KW-0472">Membrane</keyword>
<protein>
    <recommendedName>
        <fullName evidence="4">Rieske domain-containing protein</fullName>
    </recommendedName>
</protein>
<dbReference type="EMBL" id="JSYK01000002">
    <property type="protein sequence ID" value="KIA84199.1"/>
    <property type="molecule type" value="Genomic_DNA"/>
</dbReference>
<accession>A0ABR4ZRT9</accession>
<reference evidence="2 3" key="1">
    <citation type="submission" date="2014-10" db="EMBL/GenBank/DDBJ databases">
        <title>Kaistella solincola genome.</title>
        <authorList>
            <person name="Newman J.D."/>
        </authorList>
    </citation>
    <scope>NUCLEOTIDE SEQUENCE [LARGE SCALE GENOMIC DNA]</scope>
    <source>
        <strain evidence="2 3">DSM 22468</strain>
    </source>
</reference>
<evidence type="ECO:0008006" key="4">
    <source>
        <dbReference type="Google" id="ProtNLM"/>
    </source>
</evidence>
<evidence type="ECO:0000256" key="1">
    <source>
        <dbReference type="SAM" id="Phobius"/>
    </source>
</evidence>
<dbReference type="Proteomes" id="UP000031275">
    <property type="component" value="Unassembled WGS sequence"/>
</dbReference>
<evidence type="ECO:0000313" key="3">
    <source>
        <dbReference type="Proteomes" id="UP000031275"/>
    </source>
</evidence>
<gene>
    <name evidence="2" type="ORF">OA84_01240</name>
</gene>
<name>A0ABR4ZRT9_9FLAO</name>
<keyword evidence="1" id="KW-1133">Transmembrane helix</keyword>
<feature type="transmembrane region" description="Helical" evidence="1">
    <location>
        <begin position="23"/>
        <end position="40"/>
    </location>
</feature>
<keyword evidence="1" id="KW-0812">Transmembrane</keyword>
<comment type="caution">
    <text evidence="2">The sequence shown here is derived from an EMBL/GenBank/DDBJ whole genome shotgun (WGS) entry which is preliminary data.</text>
</comment>